<evidence type="ECO:0008006" key="9">
    <source>
        <dbReference type="Google" id="ProtNLM"/>
    </source>
</evidence>
<evidence type="ECO:0000256" key="6">
    <source>
        <dbReference type="SAM" id="Phobius"/>
    </source>
</evidence>
<organism evidence="7 8">
    <name type="scientific">Cadophora malorum</name>
    <dbReference type="NCBI Taxonomy" id="108018"/>
    <lineage>
        <taxon>Eukaryota</taxon>
        <taxon>Fungi</taxon>
        <taxon>Dikarya</taxon>
        <taxon>Ascomycota</taxon>
        <taxon>Pezizomycotina</taxon>
        <taxon>Leotiomycetes</taxon>
        <taxon>Helotiales</taxon>
        <taxon>Ploettnerulaceae</taxon>
        <taxon>Cadophora</taxon>
    </lineage>
</organism>
<feature type="transmembrane region" description="Helical" evidence="6">
    <location>
        <begin position="42"/>
        <end position="65"/>
    </location>
</feature>
<dbReference type="PANTHER" id="PTHR31465">
    <property type="entry name" value="PROTEIN RTA1-RELATED"/>
    <property type="match status" value="1"/>
</dbReference>
<feature type="region of interest" description="Disordered" evidence="5">
    <location>
        <begin position="308"/>
        <end position="356"/>
    </location>
</feature>
<keyword evidence="4 6" id="KW-0472">Membrane</keyword>
<evidence type="ECO:0000313" key="8">
    <source>
        <dbReference type="Proteomes" id="UP000664132"/>
    </source>
</evidence>
<feature type="transmembrane region" description="Helical" evidence="6">
    <location>
        <begin position="151"/>
        <end position="173"/>
    </location>
</feature>
<dbReference type="GO" id="GO:0016020">
    <property type="term" value="C:membrane"/>
    <property type="evidence" value="ECO:0007669"/>
    <property type="project" value="UniProtKB-SubCell"/>
</dbReference>
<dbReference type="InterPro" id="IPR007568">
    <property type="entry name" value="RTA1"/>
</dbReference>
<name>A0A8H7T684_9HELO</name>
<evidence type="ECO:0000256" key="1">
    <source>
        <dbReference type="ARBA" id="ARBA00004141"/>
    </source>
</evidence>
<dbReference type="Proteomes" id="UP000664132">
    <property type="component" value="Unassembled WGS sequence"/>
</dbReference>
<keyword evidence="8" id="KW-1185">Reference proteome</keyword>
<keyword evidence="2 6" id="KW-0812">Transmembrane</keyword>
<comment type="caution">
    <text evidence="7">The sequence shown here is derived from an EMBL/GenBank/DDBJ whole genome shotgun (WGS) entry which is preliminary data.</text>
</comment>
<protein>
    <recommendedName>
        <fullName evidence="9">RTA1-domain-containing protein</fullName>
    </recommendedName>
</protein>
<evidence type="ECO:0000256" key="2">
    <source>
        <dbReference type="ARBA" id="ARBA00022692"/>
    </source>
</evidence>
<comment type="subcellular location">
    <subcellularLocation>
        <location evidence="1">Membrane</location>
        <topology evidence="1">Multi-pass membrane protein</topology>
    </subcellularLocation>
</comment>
<dbReference type="Pfam" id="PF04479">
    <property type="entry name" value="RTA1"/>
    <property type="match status" value="1"/>
</dbReference>
<feature type="transmembrane region" description="Helical" evidence="6">
    <location>
        <begin position="109"/>
        <end position="130"/>
    </location>
</feature>
<reference evidence="7" key="1">
    <citation type="submission" date="2021-02" db="EMBL/GenBank/DDBJ databases">
        <title>Genome sequence Cadophora malorum strain M34.</title>
        <authorList>
            <person name="Stefanovic E."/>
            <person name="Vu D."/>
            <person name="Scully C."/>
            <person name="Dijksterhuis J."/>
            <person name="Roader J."/>
            <person name="Houbraken J."/>
        </authorList>
    </citation>
    <scope>NUCLEOTIDE SEQUENCE</scope>
    <source>
        <strain evidence="7">M34</strain>
    </source>
</reference>
<gene>
    <name evidence="7" type="ORF">IFR04_010927</name>
</gene>
<dbReference type="PANTHER" id="PTHR31465:SF15">
    <property type="entry name" value="LIPID TRANSPORTER ATNI-RELATED"/>
    <property type="match status" value="1"/>
</dbReference>
<keyword evidence="3 6" id="KW-1133">Transmembrane helix</keyword>
<evidence type="ECO:0000313" key="7">
    <source>
        <dbReference type="EMBL" id="KAG4415909.1"/>
    </source>
</evidence>
<feature type="transmembrane region" description="Helical" evidence="6">
    <location>
        <begin position="279"/>
        <end position="298"/>
    </location>
</feature>
<feature type="transmembrane region" description="Helical" evidence="6">
    <location>
        <begin position="240"/>
        <end position="259"/>
    </location>
</feature>
<feature type="compositionally biased region" description="Basic and acidic residues" evidence="5">
    <location>
        <begin position="308"/>
        <end position="349"/>
    </location>
</feature>
<evidence type="ECO:0000256" key="3">
    <source>
        <dbReference type="ARBA" id="ARBA00022989"/>
    </source>
</evidence>
<proteinExistence type="predicted"/>
<evidence type="ECO:0000256" key="4">
    <source>
        <dbReference type="ARBA" id="ARBA00023136"/>
    </source>
</evidence>
<feature type="transmembrane region" description="Helical" evidence="6">
    <location>
        <begin position="193"/>
        <end position="212"/>
    </location>
</feature>
<accession>A0A8H7T684</accession>
<dbReference type="AlphaFoldDB" id="A0A8H7T684"/>
<dbReference type="OrthoDB" id="5384040at2759"/>
<evidence type="ECO:0000256" key="5">
    <source>
        <dbReference type="SAM" id="MobiDB-lite"/>
    </source>
</evidence>
<dbReference type="EMBL" id="JAFJYH010000203">
    <property type="protein sequence ID" value="KAG4415909.1"/>
    <property type="molecule type" value="Genomic_DNA"/>
</dbReference>
<sequence length="356" mass="40014">MSSTTSIPNSTATSISTSPSKCIRVTPDKNGYVPEWACDSNYMYYPSFAAAIVFAVAFGICLFIHIFQAFHYSKKKLCWVLIMGIAWEFASFSLRSAGTRNQQSLPLAFSAQILVLLAPMWVNAFVYMVLGRMIYFFAPSQQVFRIKGIKIAKIFVWLDVLSFFTQVGGGVMIEPSASYKTQMLGIHIYMGGIGFQELCILLFAAIAIRFAIIMRQHERSQGITSSTQILDGKPHNWRTLLYVLFAALVLITIRIIFRMVEFASGLDADKNPIPYHEAYFMALDALPMLISGILFNLVHPGRVLRGEGSEFPKGPSRKEKKEAKRIRKEEKKAAKAEKKAAKRVEKDMGNEQVDMV</sequence>
<feature type="transmembrane region" description="Helical" evidence="6">
    <location>
        <begin position="77"/>
        <end position="97"/>
    </location>
</feature>